<evidence type="ECO:0000313" key="2">
    <source>
        <dbReference type="EMBL" id="MCW8086851.1"/>
    </source>
</evidence>
<evidence type="ECO:0000256" key="1">
    <source>
        <dbReference type="ARBA" id="ARBA00022729"/>
    </source>
</evidence>
<dbReference type="Pfam" id="PF19574">
    <property type="entry name" value="LolA_3"/>
    <property type="match status" value="1"/>
</dbReference>
<dbReference type="InterPro" id="IPR029046">
    <property type="entry name" value="LolA/LolB/LppX"/>
</dbReference>
<organism evidence="2 3">
    <name type="scientific">Sabulicella glaciei</name>
    <dbReference type="NCBI Taxonomy" id="2984948"/>
    <lineage>
        <taxon>Bacteria</taxon>
        <taxon>Pseudomonadati</taxon>
        <taxon>Pseudomonadota</taxon>
        <taxon>Alphaproteobacteria</taxon>
        <taxon>Acetobacterales</taxon>
        <taxon>Acetobacteraceae</taxon>
        <taxon>Sabulicella</taxon>
    </lineage>
</organism>
<dbReference type="CDD" id="cd16325">
    <property type="entry name" value="LolA"/>
    <property type="match status" value="1"/>
</dbReference>
<dbReference type="SUPFAM" id="SSF89392">
    <property type="entry name" value="Prokaryotic lipoproteins and lipoprotein localization factors"/>
    <property type="match status" value="1"/>
</dbReference>
<comment type="caution">
    <text evidence="2">The sequence shown here is derived from an EMBL/GenBank/DDBJ whole genome shotgun (WGS) entry which is preliminary data.</text>
</comment>
<reference evidence="2 3" key="1">
    <citation type="submission" date="2022-10" db="EMBL/GenBank/DDBJ databases">
        <title>Roseococcus glaciei nov., sp. nov., isolated from glacier.</title>
        <authorList>
            <person name="Liu Q."/>
            <person name="Xin Y.-H."/>
        </authorList>
    </citation>
    <scope>NUCLEOTIDE SEQUENCE [LARGE SCALE GENOMIC DNA]</scope>
    <source>
        <strain evidence="2 3">MDT2-1-1</strain>
    </source>
</reference>
<keyword evidence="3" id="KW-1185">Reference proteome</keyword>
<keyword evidence="2" id="KW-0449">Lipoprotein</keyword>
<dbReference type="Gene3D" id="2.50.20.10">
    <property type="entry name" value="Lipoprotein localisation LolA/LolB/LppX"/>
    <property type="match status" value="1"/>
</dbReference>
<protein>
    <submittedName>
        <fullName evidence="2">Outer membrane lipoprotein carrier protein LolA</fullName>
    </submittedName>
</protein>
<sequence length="187" mass="20945">MRRRLLLAALAAPGAARAETPLEAQMRRMAAVRSRRSRFEEERALPELDVPIPYSGTLTWQAPDRLEKHTVSPIEERLVVAGPRLTWERPDRGQRQDFALASQPEMAALVEAVRATLAGDLATLGRHYDIRFDPEADGSWSLRLIPSSLRLRGMVQRLTLRGTGTEVLEVETQEGGGISRMRIFPLP</sequence>
<dbReference type="RefSeq" id="WP_301590977.1">
    <property type="nucleotide sequence ID" value="NZ_JAPFQI010000011.1"/>
</dbReference>
<dbReference type="Proteomes" id="UP001526430">
    <property type="component" value="Unassembled WGS sequence"/>
</dbReference>
<dbReference type="InterPro" id="IPR004564">
    <property type="entry name" value="OM_lipoprot_carrier_LolA-like"/>
</dbReference>
<dbReference type="EMBL" id="JAPFQI010000011">
    <property type="protein sequence ID" value="MCW8086851.1"/>
    <property type="molecule type" value="Genomic_DNA"/>
</dbReference>
<gene>
    <name evidence="2" type="ORF">OF850_14535</name>
</gene>
<evidence type="ECO:0000313" key="3">
    <source>
        <dbReference type="Proteomes" id="UP001526430"/>
    </source>
</evidence>
<keyword evidence="1" id="KW-0732">Signal</keyword>
<name>A0ABT3NXK3_9PROT</name>
<proteinExistence type="predicted"/>
<accession>A0ABT3NXK3</accession>